<keyword evidence="5" id="KW-0378">Hydrolase</keyword>
<protein>
    <recommendedName>
        <fullName evidence="3">inorganic diphosphatase</fullName>
        <ecNumber evidence="3">3.6.1.1</ecNumber>
    </recommendedName>
</protein>
<feature type="region of interest" description="Disordered" evidence="7">
    <location>
        <begin position="1"/>
        <end position="40"/>
    </location>
</feature>
<dbReference type="Gene3D" id="3.90.80.10">
    <property type="entry name" value="Inorganic pyrophosphatase"/>
    <property type="match status" value="1"/>
</dbReference>
<dbReference type="GO" id="GO:0006796">
    <property type="term" value="P:phosphate-containing compound metabolic process"/>
    <property type="evidence" value="ECO:0007669"/>
    <property type="project" value="InterPro"/>
</dbReference>
<dbReference type="PANTHER" id="PTHR10286">
    <property type="entry name" value="INORGANIC PYROPHOSPHATASE"/>
    <property type="match status" value="1"/>
</dbReference>
<name>K0TLR7_THAOC</name>
<dbReference type="EMBL" id="AGNL01006394">
    <property type="protein sequence ID" value="EJK72082.1"/>
    <property type="molecule type" value="Genomic_DNA"/>
</dbReference>
<dbReference type="eggNOG" id="KOG1626">
    <property type="taxonomic scope" value="Eukaryota"/>
</dbReference>
<feature type="non-terminal residue" evidence="8">
    <location>
        <position position="417"/>
    </location>
</feature>
<evidence type="ECO:0000256" key="3">
    <source>
        <dbReference type="ARBA" id="ARBA00012146"/>
    </source>
</evidence>
<dbReference type="InterPro" id="IPR008162">
    <property type="entry name" value="Pyrophosphatase"/>
</dbReference>
<keyword evidence="9" id="KW-1185">Reference proteome</keyword>
<dbReference type="SUPFAM" id="SSF50324">
    <property type="entry name" value="Inorganic pyrophosphatase"/>
    <property type="match status" value="1"/>
</dbReference>
<keyword evidence="6" id="KW-0460">Magnesium</keyword>
<dbReference type="Proteomes" id="UP000266841">
    <property type="component" value="Unassembled WGS sequence"/>
</dbReference>
<dbReference type="CDD" id="cd00412">
    <property type="entry name" value="pyrophosphatase"/>
    <property type="match status" value="1"/>
</dbReference>
<dbReference type="Pfam" id="PF00719">
    <property type="entry name" value="Pyrophosphatase"/>
    <property type="match status" value="1"/>
</dbReference>
<evidence type="ECO:0000313" key="8">
    <source>
        <dbReference type="EMBL" id="EJK72082.1"/>
    </source>
</evidence>
<evidence type="ECO:0000313" key="9">
    <source>
        <dbReference type="Proteomes" id="UP000266841"/>
    </source>
</evidence>
<evidence type="ECO:0000256" key="7">
    <source>
        <dbReference type="SAM" id="MobiDB-lite"/>
    </source>
</evidence>
<dbReference type="PROSITE" id="PS00387">
    <property type="entry name" value="PPASE"/>
    <property type="match status" value="1"/>
</dbReference>
<dbReference type="AlphaFoldDB" id="K0TLR7"/>
<comment type="similarity">
    <text evidence="2">Belongs to the PPase family.</text>
</comment>
<dbReference type="OrthoDB" id="1608002at2759"/>
<comment type="cofactor">
    <cofactor evidence="1">
        <name>Mg(2+)</name>
        <dbReference type="ChEBI" id="CHEBI:18420"/>
    </cofactor>
</comment>
<evidence type="ECO:0000256" key="2">
    <source>
        <dbReference type="ARBA" id="ARBA00006220"/>
    </source>
</evidence>
<evidence type="ECO:0000256" key="5">
    <source>
        <dbReference type="ARBA" id="ARBA00022801"/>
    </source>
</evidence>
<keyword evidence="4" id="KW-0479">Metal-binding</keyword>
<organism evidence="8 9">
    <name type="scientific">Thalassiosira oceanica</name>
    <name type="common">Marine diatom</name>
    <dbReference type="NCBI Taxonomy" id="159749"/>
    <lineage>
        <taxon>Eukaryota</taxon>
        <taxon>Sar</taxon>
        <taxon>Stramenopiles</taxon>
        <taxon>Ochrophyta</taxon>
        <taxon>Bacillariophyta</taxon>
        <taxon>Coscinodiscophyceae</taxon>
        <taxon>Thalassiosirophycidae</taxon>
        <taxon>Thalassiosirales</taxon>
        <taxon>Thalassiosiraceae</taxon>
        <taxon>Thalassiosira</taxon>
    </lineage>
</organism>
<sequence length="417" mass="46649">MIGEESLQPIGQPLGKSSSSKLSHGSSSNLELSSHGDEQTTEFRIKASDKSGSKPISLWHDVTLVHVDPATDRPTPYLNFVCEIPKFTRKKFEIATDGESPRLCVCASFPALTRICNRNDSEVGNFIKQDEKKGVLREFKKGDIFFNYGCLPRTWEDPTFVHPDAEGCRGDNDPVDVCEIGSRIIGTGDIRPVKVLGILCMIDEGEADWKVVTIDAEDKWAPFLNDVDDVEKLLPGTLSAIREWFRTYKIPDGKPPNVFGLDEKFMDKHYALEIIKECNHAWKELITGEKERNLEKCDAEVRGLVRKLSKSNLLDLDADDDDNAPTVHVQTRVNRTLCVPEHLRRKPEPLDHIGRQGEDRVDLAVRPAVVLPYLIQVPYEAEPAYPKEGVVHVRHVEGPVGDAAVVLVLAAQYELPP</sequence>
<feature type="compositionally biased region" description="Low complexity" evidence="7">
    <location>
        <begin position="14"/>
        <end position="33"/>
    </location>
</feature>
<dbReference type="GO" id="GO:0005737">
    <property type="term" value="C:cytoplasm"/>
    <property type="evidence" value="ECO:0007669"/>
    <property type="project" value="InterPro"/>
</dbReference>
<comment type="caution">
    <text evidence="8">The sequence shown here is derived from an EMBL/GenBank/DDBJ whole genome shotgun (WGS) entry which is preliminary data.</text>
</comment>
<accession>K0TLR7</accession>
<dbReference type="GO" id="GO:0000287">
    <property type="term" value="F:magnesium ion binding"/>
    <property type="evidence" value="ECO:0007669"/>
    <property type="project" value="InterPro"/>
</dbReference>
<dbReference type="EC" id="3.6.1.1" evidence="3"/>
<dbReference type="InterPro" id="IPR036649">
    <property type="entry name" value="Pyrophosphatase_sf"/>
</dbReference>
<evidence type="ECO:0000256" key="1">
    <source>
        <dbReference type="ARBA" id="ARBA00001946"/>
    </source>
</evidence>
<reference evidence="8 9" key="1">
    <citation type="journal article" date="2012" name="Genome Biol.">
        <title>Genome and low-iron response of an oceanic diatom adapted to chronic iron limitation.</title>
        <authorList>
            <person name="Lommer M."/>
            <person name="Specht M."/>
            <person name="Roy A.S."/>
            <person name="Kraemer L."/>
            <person name="Andreson R."/>
            <person name="Gutowska M.A."/>
            <person name="Wolf J."/>
            <person name="Bergner S.V."/>
            <person name="Schilhabel M.B."/>
            <person name="Klostermeier U.C."/>
            <person name="Beiko R.G."/>
            <person name="Rosenstiel P."/>
            <person name="Hippler M."/>
            <person name="Laroche J."/>
        </authorList>
    </citation>
    <scope>NUCLEOTIDE SEQUENCE [LARGE SCALE GENOMIC DNA]</scope>
    <source>
        <strain evidence="8 9">CCMP1005</strain>
    </source>
</reference>
<dbReference type="GO" id="GO:0004427">
    <property type="term" value="F:inorganic diphosphate phosphatase activity"/>
    <property type="evidence" value="ECO:0007669"/>
    <property type="project" value="UniProtKB-EC"/>
</dbReference>
<proteinExistence type="inferred from homology"/>
<evidence type="ECO:0000256" key="4">
    <source>
        <dbReference type="ARBA" id="ARBA00022723"/>
    </source>
</evidence>
<evidence type="ECO:0000256" key="6">
    <source>
        <dbReference type="ARBA" id="ARBA00022842"/>
    </source>
</evidence>
<gene>
    <name evidence="8" type="ORF">THAOC_06423</name>
</gene>